<dbReference type="Gramene" id="BGIOSGA030096-TA">
    <property type="protein sequence ID" value="BGIOSGA030096-PA"/>
    <property type="gene ID" value="BGIOSGA030096"/>
</dbReference>
<comment type="function">
    <text evidence="1">Putative transcription activator involved in regulating light control of development.</text>
</comment>
<keyword evidence="1" id="KW-0539">Nucleus</keyword>
<protein>
    <recommendedName>
        <fullName evidence="1">Protein FAR1-RELATED SEQUENCE</fullName>
    </recommendedName>
</protein>
<keyword evidence="1" id="KW-0479">Metal-binding</keyword>
<dbReference type="GO" id="GO:0005634">
    <property type="term" value="C:nucleus"/>
    <property type="evidence" value="ECO:0007669"/>
    <property type="project" value="UniProtKB-SubCell"/>
</dbReference>
<evidence type="ECO:0000313" key="5">
    <source>
        <dbReference type="Proteomes" id="UP000007015"/>
    </source>
</evidence>
<name>B8BDP5_ORYSI</name>
<feature type="compositionally biased region" description="Low complexity" evidence="2">
    <location>
        <begin position="644"/>
        <end position="656"/>
    </location>
</feature>
<dbReference type="Pfam" id="PF03108">
    <property type="entry name" value="DBD_Tnp_Mut"/>
    <property type="match status" value="1"/>
</dbReference>
<gene>
    <name evidence="4" type="ORF">OsI_30661</name>
</gene>
<feature type="region of interest" description="Disordered" evidence="2">
    <location>
        <begin position="302"/>
        <end position="444"/>
    </location>
</feature>
<feature type="region of interest" description="Disordered" evidence="2">
    <location>
        <begin position="591"/>
        <end position="629"/>
    </location>
</feature>
<dbReference type="PANTHER" id="PTHR31669">
    <property type="entry name" value="PROTEIN FAR1-RELATED SEQUENCE 10-RELATED"/>
    <property type="match status" value="1"/>
</dbReference>
<dbReference type="Proteomes" id="UP000007015">
    <property type="component" value="Chromosome 9"/>
</dbReference>
<comment type="similarity">
    <text evidence="1">Belongs to the FHY3/FAR1 family.</text>
</comment>
<feature type="domain" description="Transposase MuDR plant" evidence="3">
    <location>
        <begin position="140"/>
        <end position="200"/>
    </location>
</feature>
<feature type="compositionally biased region" description="Polar residues" evidence="2">
    <location>
        <begin position="619"/>
        <end position="629"/>
    </location>
</feature>
<feature type="compositionally biased region" description="Polar residues" evidence="2">
    <location>
        <begin position="329"/>
        <end position="347"/>
    </location>
</feature>
<dbReference type="GO" id="GO:0008270">
    <property type="term" value="F:zinc ion binding"/>
    <property type="evidence" value="ECO:0007669"/>
    <property type="project" value="UniProtKB-UniRule"/>
</dbReference>
<feature type="region of interest" description="Disordered" evidence="2">
    <location>
        <begin position="76"/>
        <end position="109"/>
    </location>
</feature>
<feature type="region of interest" description="Disordered" evidence="2">
    <location>
        <begin position="642"/>
        <end position="670"/>
    </location>
</feature>
<comment type="subcellular location">
    <subcellularLocation>
        <location evidence="1">Nucleus</location>
    </subcellularLocation>
</comment>
<feature type="compositionally biased region" description="Polar residues" evidence="2">
    <location>
        <begin position="421"/>
        <end position="434"/>
    </location>
</feature>
<dbReference type="EMBL" id="CM000134">
    <property type="protein sequence ID" value="EEC84233.1"/>
    <property type="molecule type" value="Genomic_DNA"/>
</dbReference>
<dbReference type="InterPro" id="IPR031052">
    <property type="entry name" value="FHY3/FAR1"/>
</dbReference>
<reference evidence="4 5" key="1">
    <citation type="journal article" date="2005" name="PLoS Biol.">
        <title>The genomes of Oryza sativa: a history of duplications.</title>
        <authorList>
            <person name="Yu J."/>
            <person name="Wang J."/>
            <person name="Lin W."/>
            <person name="Li S."/>
            <person name="Li H."/>
            <person name="Zhou J."/>
            <person name="Ni P."/>
            <person name="Dong W."/>
            <person name="Hu S."/>
            <person name="Zeng C."/>
            <person name="Zhang J."/>
            <person name="Zhang Y."/>
            <person name="Li R."/>
            <person name="Xu Z."/>
            <person name="Li S."/>
            <person name="Li X."/>
            <person name="Zheng H."/>
            <person name="Cong L."/>
            <person name="Lin L."/>
            <person name="Yin J."/>
            <person name="Geng J."/>
            <person name="Li G."/>
            <person name="Shi J."/>
            <person name="Liu J."/>
            <person name="Lv H."/>
            <person name="Li J."/>
            <person name="Wang J."/>
            <person name="Deng Y."/>
            <person name="Ran L."/>
            <person name="Shi X."/>
            <person name="Wang X."/>
            <person name="Wu Q."/>
            <person name="Li C."/>
            <person name="Ren X."/>
            <person name="Wang J."/>
            <person name="Wang X."/>
            <person name="Li D."/>
            <person name="Liu D."/>
            <person name="Zhang X."/>
            <person name="Ji Z."/>
            <person name="Zhao W."/>
            <person name="Sun Y."/>
            <person name="Zhang Z."/>
            <person name="Bao J."/>
            <person name="Han Y."/>
            <person name="Dong L."/>
            <person name="Ji J."/>
            <person name="Chen P."/>
            <person name="Wu S."/>
            <person name="Liu J."/>
            <person name="Xiao Y."/>
            <person name="Bu D."/>
            <person name="Tan J."/>
            <person name="Yang L."/>
            <person name="Ye C."/>
            <person name="Zhang J."/>
            <person name="Xu J."/>
            <person name="Zhou Y."/>
            <person name="Yu Y."/>
            <person name="Zhang B."/>
            <person name="Zhuang S."/>
            <person name="Wei H."/>
            <person name="Liu B."/>
            <person name="Lei M."/>
            <person name="Yu H."/>
            <person name="Li Y."/>
            <person name="Xu H."/>
            <person name="Wei S."/>
            <person name="He X."/>
            <person name="Fang L."/>
            <person name="Zhang Z."/>
            <person name="Zhang Y."/>
            <person name="Huang X."/>
            <person name="Su Z."/>
            <person name="Tong W."/>
            <person name="Li J."/>
            <person name="Tong Z."/>
            <person name="Li S."/>
            <person name="Ye J."/>
            <person name="Wang L."/>
            <person name="Fang L."/>
            <person name="Lei T."/>
            <person name="Chen C."/>
            <person name="Chen H."/>
            <person name="Xu Z."/>
            <person name="Li H."/>
            <person name="Huang H."/>
            <person name="Zhang F."/>
            <person name="Xu H."/>
            <person name="Li N."/>
            <person name="Zhao C."/>
            <person name="Li S."/>
            <person name="Dong L."/>
            <person name="Huang Y."/>
            <person name="Li L."/>
            <person name="Xi Y."/>
            <person name="Qi Q."/>
            <person name="Li W."/>
            <person name="Zhang B."/>
            <person name="Hu W."/>
            <person name="Zhang Y."/>
            <person name="Tian X."/>
            <person name="Jiao Y."/>
            <person name="Liang X."/>
            <person name="Jin J."/>
            <person name="Gao L."/>
            <person name="Zheng W."/>
            <person name="Hao B."/>
            <person name="Liu S."/>
            <person name="Wang W."/>
            <person name="Yuan L."/>
            <person name="Cao M."/>
            <person name="McDermott J."/>
            <person name="Samudrala R."/>
            <person name="Wang J."/>
            <person name="Wong G.K."/>
            <person name="Yang H."/>
        </authorList>
    </citation>
    <scope>NUCLEOTIDE SEQUENCE [LARGE SCALE GENOMIC DNA]</scope>
    <source>
        <strain evidence="5">cv. 93-11</strain>
    </source>
</reference>
<feature type="compositionally biased region" description="Basic residues" evidence="2">
    <location>
        <begin position="403"/>
        <end position="418"/>
    </location>
</feature>
<feature type="compositionally biased region" description="Polar residues" evidence="2">
    <location>
        <begin position="357"/>
        <end position="376"/>
    </location>
</feature>
<accession>B8BDP5</accession>
<evidence type="ECO:0000259" key="3">
    <source>
        <dbReference type="Pfam" id="PF03108"/>
    </source>
</evidence>
<evidence type="ECO:0000313" key="4">
    <source>
        <dbReference type="EMBL" id="EEC84233.1"/>
    </source>
</evidence>
<evidence type="ECO:0000256" key="1">
    <source>
        <dbReference type="RuleBase" id="RU367018"/>
    </source>
</evidence>
<sequence length="683" mass="76402">MATPRAAIGAGGLPWTASAGVTGSQPVAAWEGSAEVNSDQELLVMFDLHNKKKVVEMFIVYANPSEPFKPITEWEFEEEEQPDNNTEPDGDNYLSNPNPLNEHVGIDDENMYLESVPINQVLPEEKEPNIDDDSESGSDGSTYPNMSEFKLALCQHAIKHEFEFRTKHSSKRRFRGYCARKMEDNCPWKIHASTIADQVTVVLLKEKSRELSLEVSECSEEVAEVTALGGSGFRFVVNLVEQTCSCRQWQAVAGRPKTERHKGAGDKQWKKGQHQCPICKDYGHHWHNCKKGSKEDIEAMQAVRGPPKKRKNKTTTNQNSIVPWEDETPASSMSFPPPSQTLESTTSTKRKHHGSCSEVSKSQSLDISSTNKGNHGNSNSRASKRSRSGSNQPHETVEGEKKGKGKSKKKVVTKKITKTKQLQLEASPAMNTRSKLVDQASPAMSTRNQAPAMAAAIRARKIWAKSFFKDTFCARMTSTQRSECANFMVKIFVPLNSPLHDFVELYAKLVHQREEEDDQQQKDNSHVRIKPAFGYPIVRHVAQIYTIAAYNLFVEEVSKSTSYIIAYEEESGLYKATHYNQKNRFHLYPSVRRRQSPFSPETARRSRGWRQRARDDFGSTASDDASVKSGSCEMSRSISAACSADAGHTTTGNTGATEEDADDAAEKADEPRAAALRHMWRMK</sequence>
<dbReference type="AlphaFoldDB" id="B8BDP5"/>
<dbReference type="GO" id="GO:0006355">
    <property type="term" value="P:regulation of DNA-templated transcription"/>
    <property type="evidence" value="ECO:0007669"/>
    <property type="project" value="UniProtKB-UniRule"/>
</dbReference>
<dbReference type="InterPro" id="IPR004332">
    <property type="entry name" value="Transposase_MuDR"/>
</dbReference>
<keyword evidence="1" id="KW-0863">Zinc-finger</keyword>
<keyword evidence="5" id="KW-1185">Reference proteome</keyword>
<feature type="compositionally biased region" description="Acidic residues" evidence="2">
    <location>
        <begin position="76"/>
        <end position="90"/>
    </location>
</feature>
<proteinExistence type="inferred from homology"/>
<dbReference type="HOGENOM" id="CLU_403029_0_0_1"/>
<dbReference type="PANTHER" id="PTHR31669:SF307">
    <property type="entry name" value="PROTEIN FAR1-RELATED SEQUENCE"/>
    <property type="match status" value="1"/>
</dbReference>
<keyword evidence="1" id="KW-0862">Zinc</keyword>
<organism evidence="4 5">
    <name type="scientific">Oryza sativa subsp. indica</name>
    <name type="common">Rice</name>
    <dbReference type="NCBI Taxonomy" id="39946"/>
    <lineage>
        <taxon>Eukaryota</taxon>
        <taxon>Viridiplantae</taxon>
        <taxon>Streptophyta</taxon>
        <taxon>Embryophyta</taxon>
        <taxon>Tracheophyta</taxon>
        <taxon>Spermatophyta</taxon>
        <taxon>Magnoliopsida</taxon>
        <taxon>Liliopsida</taxon>
        <taxon>Poales</taxon>
        <taxon>Poaceae</taxon>
        <taxon>BOP clade</taxon>
        <taxon>Oryzoideae</taxon>
        <taxon>Oryzeae</taxon>
        <taxon>Oryzinae</taxon>
        <taxon>Oryza</taxon>
        <taxon>Oryza sativa</taxon>
    </lineage>
</organism>
<evidence type="ECO:0000256" key="2">
    <source>
        <dbReference type="SAM" id="MobiDB-lite"/>
    </source>
</evidence>
<feature type="region of interest" description="Disordered" evidence="2">
    <location>
        <begin position="121"/>
        <end position="142"/>
    </location>
</feature>